<feature type="domain" description="RING-type" evidence="8">
    <location>
        <begin position="6"/>
        <end position="232"/>
    </location>
</feature>
<accession>A0A6A5XUI4</accession>
<evidence type="ECO:0000256" key="5">
    <source>
        <dbReference type="ARBA" id="ARBA00022786"/>
    </source>
</evidence>
<dbReference type="GO" id="GO:0004842">
    <property type="term" value="F:ubiquitin-protein transferase activity"/>
    <property type="evidence" value="ECO:0007669"/>
    <property type="project" value="InterPro"/>
</dbReference>
<keyword evidence="1" id="KW-0808">Transferase</keyword>
<evidence type="ECO:0000313" key="9">
    <source>
        <dbReference type="EMBL" id="KAF2016978.1"/>
    </source>
</evidence>
<dbReference type="PANTHER" id="PTHR11685">
    <property type="entry name" value="RBR FAMILY RING FINGER AND IBR DOMAIN-CONTAINING"/>
    <property type="match status" value="1"/>
</dbReference>
<evidence type="ECO:0000256" key="6">
    <source>
        <dbReference type="ARBA" id="ARBA00022833"/>
    </source>
</evidence>
<dbReference type="Pfam" id="PF22191">
    <property type="entry name" value="IBR_1"/>
    <property type="match status" value="1"/>
</dbReference>
<dbReference type="InterPro" id="IPR044066">
    <property type="entry name" value="TRIAD_supradom"/>
</dbReference>
<keyword evidence="5" id="KW-0833">Ubl conjugation pathway</keyword>
<keyword evidence="6" id="KW-0862">Zinc</keyword>
<keyword evidence="2" id="KW-0479">Metal-binding</keyword>
<dbReference type="Proteomes" id="UP000799778">
    <property type="component" value="Unassembled WGS sequence"/>
</dbReference>
<dbReference type="GO" id="GO:0008270">
    <property type="term" value="F:zinc ion binding"/>
    <property type="evidence" value="ECO:0007669"/>
    <property type="project" value="UniProtKB-KW"/>
</dbReference>
<evidence type="ECO:0000256" key="1">
    <source>
        <dbReference type="ARBA" id="ARBA00022679"/>
    </source>
</evidence>
<dbReference type="Gene3D" id="1.20.120.1750">
    <property type="match status" value="1"/>
</dbReference>
<name>A0A6A5XUI4_9PLEO</name>
<feature type="region of interest" description="Disordered" evidence="7">
    <location>
        <begin position="312"/>
        <end position="365"/>
    </location>
</feature>
<keyword evidence="10" id="KW-1185">Reference proteome</keyword>
<dbReference type="OrthoDB" id="10009520at2759"/>
<protein>
    <recommendedName>
        <fullName evidence="8">RING-type domain-containing protein</fullName>
    </recommendedName>
</protein>
<dbReference type="GeneID" id="54284766"/>
<sequence>MPDTGQALECFVCYDAGSEEMPLIPFGCNRHYVCQDPQSMCLKFIFECATNNESLWPVKCCGTFIEIGYFNDYVPKLLPILTCLRYQAKGQEYRMHPRTRVYCANEECRNFLHPYIYCCTLDGVQFARCIDCLDLTCTTCGKSLYDRACRIAGCMECELRPNPEHSAHACNTEKDESFLAFCREHNFKQCDRCGNMVELADACNHITCICDYEFCYICGRRWLGLHGCPRYGQPVYDDEGFNQDGFHRDTGLNRDGAARFWDELEPEDDDAVVEEPQEERVLEAYDTGRFLGRWLDDGYNLVYIGGADRLGAREEEDGADEDEEWETEEEGDDESEEDDDSDDEDDEDYEDEEEDAEDDTRNWHDLFEDRPIRELNPTVTVLRERLARYDLTHEHQEWDDALEQAQFSDHGRIREAEILYWSD</sequence>
<dbReference type="GO" id="GO:0016567">
    <property type="term" value="P:protein ubiquitination"/>
    <property type="evidence" value="ECO:0007669"/>
    <property type="project" value="InterPro"/>
</dbReference>
<dbReference type="PROSITE" id="PS51873">
    <property type="entry name" value="TRIAD"/>
    <property type="match status" value="1"/>
</dbReference>
<evidence type="ECO:0000256" key="2">
    <source>
        <dbReference type="ARBA" id="ARBA00022723"/>
    </source>
</evidence>
<dbReference type="CDD" id="cd22584">
    <property type="entry name" value="Rcat_RBR_unk"/>
    <property type="match status" value="1"/>
</dbReference>
<proteinExistence type="predicted"/>
<dbReference type="EMBL" id="ML978068">
    <property type="protein sequence ID" value="KAF2016978.1"/>
    <property type="molecule type" value="Genomic_DNA"/>
</dbReference>
<keyword evidence="3" id="KW-0677">Repeat</keyword>
<gene>
    <name evidence="9" type="ORF">BU24DRAFT_420021</name>
</gene>
<organism evidence="9 10">
    <name type="scientific">Aaosphaeria arxii CBS 175.79</name>
    <dbReference type="NCBI Taxonomy" id="1450172"/>
    <lineage>
        <taxon>Eukaryota</taxon>
        <taxon>Fungi</taxon>
        <taxon>Dikarya</taxon>
        <taxon>Ascomycota</taxon>
        <taxon>Pezizomycotina</taxon>
        <taxon>Dothideomycetes</taxon>
        <taxon>Pleosporomycetidae</taxon>
        <taxon>Pleosporales</taxon>
        <taxon>Pleosporales incertae sedis</taxon>
        <taxon>Aaosphaeria</taxon>
    </lineage>
</organism>
<evidence type="ECO:0000259" key="8">
    <source>
        <dbReference type="PROSITE" id="PS51873"/>
    </source>
</evidence>
<dbReference type="InterPro" id="IPR031127">
    <property type="entry name" value="E3_UB_ligase_RBR"/>
</dbReference>
<keyword evidence="4" id="KW-0863">Zinc-finger</keyword>
<evidence type="ECO:0000256" key="7">
    <source>
        <dbReference type="SAM" id="MobiDB-lite"/>
    </source>
</evidence>
<dbReference type="AlphaFoldDB" id="A0A6A5XUI4"/>
<evidence type="ECO:0000313" key="10">
    <source>
        <dbReference type="Proteomes" id="UP000799778"/>
    </source>
</evidence>
<dbReference type="RefSeq" id="XP_033385317.1">
    <property type="nucleotide sequence ID" value="XM_033527369.1"/>
</dbReference>
<reference evidence="9" key="1">
    <citation type="journal article" date="2020" name="Stud. Mycol.">
        <title>101 Dothideomycetes genomes: a test case for predicting lifestyles and emergence of pathogens.</title>
        <authorList>
            <person name="Haridas S."/>
            <person name="Albert R."/>
            <person name="Binder M."/>
            <person name="Bloem J."/>
            <person name="Labutti K."/>
            <person name="Salamov A."/>
            <person name="Andreopoulos B."/>
            <person name="Baker S."/>
            <person name="Barry K."/>
            <person name="Bills G."/>
            <person name="Bluhm B."/>
            <person name="Cannon C."/>
            <person name="Castanera R."/>
            <person name="Culley D."/>
            <person name="Daum C."/>
            <person name="Ezra D."/>
            <person name="Gonzalez J."/>
            <person name="Henrissat B."/>
            <person name="Kuo A."/>
            <person name="Liang C."/>
            <person name="Lipzen A."/>
            <person name="Lutzoni F."/>
            <person name="Magnuson J."/>
            <person name="Mondo S."/>
            <person name="Nolan M."/>
            <person name="Ohm R."/>
            <person name="Pangilinan J."/>
            <person name="Park H.-J."/>
            <person name="Ramirez L."/>
            <person name="Alfaro M."/>
            <person name="Sun H."/>
            <person name="Tritt A."/>
            <person name="Yoshinaga Y."/>
            <person name="Zwiers L.-H."/>
            <person name="Turgeon B."/>
            <person name="Goodwin S."/>
            <person name="Spatafora J."/>
            <person name="Crous P."/>
            <person name="Grigoriev I."/>
        </authorList>
    </citation>
    <scope>NUCLEOTIDE SEQUENCE</scope>
    <source>
        <strain evidence="9">CBS 175.79</strain>
    </source>
</reference>
<dbReference type="SUPFAM" id="SSF57850">
    <property type="entry name" value="RING/U-box"/>
    <property type="match status" value="1"/>
</dbReference>
<evidence type="ECO:0000256" key="3">
    <source>
        <dbReference type="ARBA" id="ARBA00022737"/>
    </source>
</evidence>
<feature type="compositionally biased region" description="Acidic residues" evidence="7">
    <location>
        <begin position="314"/>
        <end position="358"/>
    </location>
</feature>
<evidence type="ECO:0000256" key="4">
    <source>
        <dbReference type="ARBA" id="ARBA00022771"/>
    </source>
</evidence>